<dbReference type="AlphaFoldDB" id="A0A1I0SB73"/>
<feature type="region of interest" description="Disordered" evidence="1">
    <location>
        <begin position="93"/>
        <end position="132"/>
    </location>
</feature>
<evidence type="ECO:0000256" key="1">
    <source>
        <dbReference type="SAM" id="MobiDB-lite"/>
    </source>
</evidence>
<keyword evidence="2" id="KW-0472">Membrane</keyword>
<organism evidence="3 4">
    <name type="scientific">Chitinophaga arvensicola</name>
    <dbReference type="NCBI Taxonomy" id="29529"/>
    <lineage>
        <taxon>Bacteria</taxon>
        <taxon>Pseudomonadati</taxon>
        <taxon>Bacteroidota</taxon>
        <taxon>Chitinophagia</taxon>
        <taxon>Chitinophagales</taxon>
        <taxon>Chitinophagaceae</taxon>
        <taxon>Chitinophaga</taxon>
    </lineage>
</organism>
<sequence length="482" mass="53850">MNNSFEINYIRKCLALAEARLNRGESSEWTSYDIEKLSIAIEEATGVTLSVTTLKRLWGKLKYTNMPATTTLNTLAQFVGYADWGEFKRGVAEEQMPQRTREQDVEGGITPKDHTRTPTTTGAYAGKPPEEGNNAFVQVPDGIISGMHATEPLPAGNSSPVQYGLPARRRYWLYWLLGLLPLAALVYTLLLSHTKPGRSLSPENFTFSSNKIMLQGVPNSVIFSYDATAAGADSVFISQSWDVRRKVAVSAREKNYSSIYYYPGYFRAKLMVNKQIVKEHDLMISSGGWLALIEPPSEVPLYFRKTEVVKGNSIEVDKALLAQYHVPLQPNPPAVRFFYVQSFQDLRNDHFTFETTLKSDYQQGTAACQRVEVLILCKDDVIIIPLSAKGCVGDLSLYAAGASVSSRDADLSRFGCDLSQWVKLRVVAKDRHIQFFVNDSMAAELNFPHYPTEIVGLQYRFNGTAAVKDTRFTKDSAVIDLQ</sequence>
<dbReference type="EMBL" id="FOJG01000002">
    <property type="protein sequence ID" value="SEW53819.1"/>
    <property type="molecule type" value="Genomic_DNA"/>
</dbReference>
<feature type="transmembrane region" description="Helical" evidence="2">
    <location>
        <begin position="172"/>
        <end position="191"/>
    </location>
</feature>
<accession>A0A1I0SB73</accession>
<reference evidence="4" key="1">
    <citation type="submission" date="2016-10" db="EMBL/GenBank/DDBJ databases">
        <authorList>
            <person name="Varghese N."/>
            <person name="Submissions S."/>
        </authorList>
    </citation>
    <scope>NUCLEOTIDE SEQUENCE [LARGE SCALE GENOMIC DNA]</scope>
    <source>
        <strain evidence="4">DSM 3695</strain>
    </source>
</reference>
<keyword evidence="2" id="KW-0812">Transmembrane</keyword>
<protein>
    <submittedName>
        <fullName evidence="3">Uncharacterized protein</fullName>
    </submittedName>
</protein>
<evidence type="ECO:0000313" key="4">
    <source>
        <dbReference type="Proteomes" id="UP000199310"/>
    </source>
</evidence>
<dbReference type="OrthoDB" id="639802at2"/>
<name>A0A1I0SB73_9BACT</name>
<evidence type="ECO:0000256" key="2">
    <source>
        <dbReference type="SAM" id="Phobius"/>
    </source>
</evidence>
<dbReference type="RefSeq" id="WP_089901151.1">
    <property type="nucleotide sequence ID" value="NZ_FOJG01000002.1"/>
</dbReference>
<dbReference type="Proteomes" id="UP000199310">
    <property type="component" value="Unassembled WGS sequence"/>
</dbReference>
<keyword evidence="2" id="KW-1133">Transmembrane helix</keyword>
<keyword evidence="4" id="KW-1185">Reference proteome</keyword>
<proteinExistence type="predicted"/>
<dbReference type="STRING" id="29529.SAMN04488122_5698"/>
<evidence type="ECO:0000313" key="3">
    <source>
        <dbReference type="EMBL" id="SEW53819.1"/>
    </source>
</evidence>
<gene>
    <name evidence="3" type="ORF">SAMN04488122_5698</name>
</gene>